<keyword evidence="1" id="KW-0479">Metal-binding</keyword>
<gene>
    <name evidence="3" type="ORF">DYP60_02545</name>
</gene>
<dbReference type="SUPFAM" id="SSF51182">
    <property type="entry name" value="RmlC-like cupins"/>
    <property type="match status" value="1"/>
</dbReference>
<name>A0A372ML40_9SPIR</name>
<evidence type="ECO:0000313" key="3">
    <source>
        <dbReference type="EMBL" id="RFU95900.1"/>
    </source>
</evidence>
<comment type="caution">
    <text evidence="3">The sequence shown here is derived from an EMBL/GenBank/DDBJ whole genome shotgun (WGS) entry which is preliminary data.</text>
</comment>
<feature type="domain" description="Cupin type-2" evidence="2">
    <location>
        <begin position="43"/>
        <end position="109"/>
    </location>
</feature>
<dbReference type="Pfam" id="PF07883">
    <property type="entry name" value="Cupin_2"/>
    <property type="match status" value="1"/>
</dbReference>
<dbReference type="Gene3D" id="2.60.120.10">
    <property type="entry name" value="Jelly Rolls"/>
    <property type="match status" value="1"/>
</dbReference>
<dbReference type="PANTHER" id="PTHR35848">
    <property type="entry name" value="OXALATE-BINDING PROTEIN"/>
    <property type="match status" value="1"/>
</dbReference>
<evidence type="ECO:0000256" key="1">
    <source>
        <dbReference type="ARBA" id="ARBA00022723"/>
    </source>
</evidence>
<accession>A0A372ML40</accession>
<dbReference type="Proteomes" id="UP000264002">
    <property type="component" value="Unassembled WGS sequence"/>
</dbReference>
<dbReference type="PANTHER" id="PTHR35848:SF6">
    <property type="entry name" value="CUPIN TYPE-2 DOMAIN-CONTAINING PROTEIN"/>
    <property type="match status" value="1"/>
</dbReference>
<dbReference type="InterPro" id="IPR014710">
    <property type="entry name" value="RmlC-like_jellyroll"/>
</dbReference>
<evidence type="ECO:0000313" key="4">
    <source>
        <dbReference type="Proteomes" id="UP000264002"/>
    </source>
</evidence>
<proteinExistence type="predicted"/>
<dbReference type="InterPro" id="IPR011051">
    <property type="entry name" value="RmlC_Cupin_sf"/>
</dbReference>
<keyword evidence="4" id="KW-1185">Reference proteome</keyword>
<dbReference type="AlphaFoldDB" id="A0A372ML40"/>
<dbReference type="InterPro" id="IPR013096">
    <property type="entry name" value="Cupin_2"/>
</dbReference>
<protein>
    <submittedName>
        <fullName evidence="3">Cupin domain-containing protein</fullName>
    </submittedName>
</protein>
<organism evidence="3 4">
    <name type="scientific">Sphaerochaeta halotolerans</name>
    <dbReference type="NCBI Taxonomy" id="2293840"/>
    <lineage>
        <taxon>Bacteria</taxon>
        <taxon>Pseudomonadati</taxon>
        <taxon>Spirochaetota</taxon>
        <taxon>Spirochaetia</taxon>
        <taxon>Spirochaetales</taxon>
        <taxon>Sphaerochaetaceae</taxon>
        <taxon>Sphaerochaeta</taxon>
    </lineage>
</organism>
<evidence type="ECO:0000259" key="2">
    <source>
        <dbReference type="Pfam" id="PF07883"/>
    </source>
</evidence>
<dbReference type="EMBL" id="QUWK01000002">
    <property type="protein sequence ID" value="RFU95900.1"/>
    <property type="molecule type" value="Genomic_DNA"/>
</dbReference>
<dbReference type="RefSeq" id="WP_117329299.1">
    <property type="nucleotide sequence ID" value="NZ_QUWK01000002.1"/>
</dbReference>
<reference evidence="4" key="1">
    <citation type="submission" date="2018-08" db="EMBL/GenBank/DDBJ databases">
        <authorList>
            <person name="Grouzdev D.S."/>
            <person name="Krutkina M.S."/>
        </authorList>
    </citation>
    <scope>NUCLEOTIDE SEQUENCE [LARGE SCALE GENOMIC DNA]</scope>
    <source>
        <strain evidence="4">4-11</strain>
    </source>
</reference>
<dbReference type="GO" id="GO:0046872">
    <property type="term" value="F:metal ion binding"/>
    <property type="evidence" value="ECO:0007669"/>
    <property type="project" value="UniProtKB-KW"/>
</dbReference>
<reference evidence="3 4" key="2">
    <citation type="submission" date="2018-09" db="EMBL/GenBank/DDBJ databases">
        <title>Genome of Sphaerochaeta halotolerans strain 4-11.</title>
        <authorList>
            <person name="Nazina T.N."/>
            <person name="Sokolova D.S."/>
        </authorList>
    </citation>
    <scope>NUCLEOTIDE SEQUENCE [LARGE SCALE GENOMIC DNA]</scope>
    <source>
        <strain evidence="3 4">4-11</strain>
    </source>
</reference>
<dbReference type="OrthoDB" id="9797047at2"/>
<sequence>MIKKATTMQETIKKNMREGTGQVVLKALADEGSVAHCRLFSEIRLEKGCSIGEHNHVNETEYYWITSGKGIVREVDGDKVVEKGDLVITGGGASHAIRNEEAEPLTFLALIILD</sequence>
<dbReference type="InterPro" id="IPR051610">
    <property type="entry name" value="GPI/OXD"/>
</dbReference>